<evidence type="ECO:0000256" key="2">
    <source>
        <dbReference type="ARBA" id="ARBA00009347"/>
    </source>
</evidence>
<dbReference type="CDD" id="cd00567">
    <property type="entry name" value="ACAD"/>
    <property type="match status" value="1"/>
</dbReference>
<dbReference type="KEGG" id="ngf:FRF71_13180"/>
<dbReference type="InterPro" id="IPR013786">
    <property type="entry name" value="AcylCoA_DH/ox_N"/>
</dbReference>
<sequence length="369" mass="39335">MEFNTSDLQRMLLDSAERYIAERFTLEHRRALRDNGSGLDEKAWATFAELGWLALAVPETLGGLGGSSVDLAVLAAAFGTKCVCQPFVGTAVQGAYLLAAAEEPRTAVIEQVIGGTALIALVHGEPGERYAEVAPRRVTLTPDGNGYILNGQKFFAVDAPLATHLVVSADIPGRGLALILVPSDNAGIAADAYPLLDGSRAADLQFENVWLGPDAVLATGTTAEALLGAALDQGRLARLAQAVGSMEEVLRICSAYLKERRQFGQPIGSFQALQHIMADMFVAAHQSRSALYQALAHADRPAAERSRSISLAAITIGEAGQLVSRQAIQLHGGYGLTDEYEVGHHYRYLLTLEKLSGDIDFHMARLAAS</sequence>
<dbReference type="Pfam" id="PF00441">
    <property type="entry name" value="Acyl-CoA_dh_1"/>
    <property type="match status" value="1"/>
</dbReference>
<dbReference type="InterPro" id="IPR046373">
    <property type="entry name" value="Acyl-CoA_Oxase/DH_mid-dom_sf"/>
</dbReference>
<evidence type="ECO:0000256" key="3">
    <source>
        <dbReference type="ARBA" id="ARBA00022630"/>
    </source>
</evidence>
<dbReference type="PANTHER" id="PTHR43884:SF20">
    <property type="entry name" value="ACYL-COA DEHYDROGENASE FADE28"/>
    <property type="match status" value="1"/>
</dbReference>
<name>A0A5B8S5Y4_9SPHN</name>
<dbReference type="InterPro" id="IPR009075">
    <property type="entry name" value="AcylCo_DH/oxidase_C"/>
</dbReference>
<dbReference type="Gene3D" id="1.10.540.10">
    <property type="entry name" value="Acyl-CoA dehydrogenase/oxidase, N-terminal domain"/>
    <property type="match status" value="1"/>
</dbReference>
<evidence type="ECO:0000313" key="9">
    <source>
        <dbReference type="Proteomes" id="UP000321172"/>
    </source>
</evidence>
<dbReference type="InterPro" id="IPR037069">
    <property type="entry name" value="AcylCoA_DH/ox_N_sf"/>
</dbReference>
<dbReference type="GO" id="GO:0003995">
    <property type="term" value="F:acyl-CoA dehydrogenase activity"/>
    <property type="evidence" value="ECO:0007669"/>
    <property type="project" value="TreeGrafter"/>
</dbReference>
<reference evidence="8 9" key="1">
    <citation type="journal article" date="2013" name="J. Microbiol. Biotechnol.">
        <title>Novosphingobium ginsenosidimutans sp. nov., with the ability to convert ginsenoside.</title>
        <authorList>
            <person name="Kim J.K."/>
            <person name="He D."/>
            <person name="Liu Q.M."/>
            <person name="Park H.Y."/>
            <person name="Jung M.S."/>
            <person name="Yoon M.H."/>
            <person name="Kim S.C."/>
            <person name="Im W.T."/>
        </authorList>
    </citation>
    <scope>NUCLEOTIDE SEQUENCE [LARGE SCALE GENOMIC DNA]</scope>
    <source>
        <strain evidence="8 9">FW-6</strain>
    </source>
</reference>
<gene>
    <name evidence="8" type="ORF">FRF71_13180</name>
</gene>
<accession>A0A5B8S5Y4</accession>
<comment type="similarity">
    <text evidence="2">Belongs to the acyl-CoA dehydrogenase family.</text>
</comment>
<dbReference type="Gene3D" id="2.40.110.10">
    <property type="entry name" value="Butyryl-CoA Dehydrogenase, subunit A, domain 2"/>
    <property type="match status" value="1"/>
</dbReference>
<evidence type="ECO:0000313" key="8">
    <source>
        <dbReference type="EMBL" id="QEA17006.1"/>
    </source>
</evidence>
<proteinExistence type="inferred from homology"/>
<keyword evidence="5" id="KW-0560">Oxidoreductase</keyword>
<dbReference type="RefSeq" id="WP_147091085.1">
    <property type="nucleotide sequence ID" value="NZ_BAABJD010000002.1"/>
</dbReference>
<evidence type="ECO:0000256" key="5">
    <source>
        <dbReference type="ARBA" id="ARBA00023002"/>
    </source>
</evidence>
<dbReference type="Proteomes" id="UP000321172">
    <property type="component" value="Chromosome"/>
</dbReference>
<dbReference type="Gene3D" id="1.20.140.10">
    <property type="entry name" value="Butyryl-CoA Dehydrogenase, subunit A, domain 3"/>
    <property type="match status" value="1"/>
</dbReference>
<evidence type="ECO:0000256" key="4">
    <source>
        <dbReference type="ARBA" id="ARBA00022827"/>
    </source>
</evidence>
<keyword evidence="3" id="KW-0285">Flavoprotein</keyword>
<organism evidence="8 9">
    <name type="scientific">Novosphingobium ginsenosidimutans</name>
    <dbReference type="NCBI Taxonomy" id="1176536"/>
    <lineage>
        <taxon>Bacteria</taxon>
        <taxon>Pseudomonadati</taxon>
        <taxon>Pseudomonadota</taxon>
        <taxon>Alphaproteobacteria</taxon>
        <taxon>Sphingomonadales</taxon>
        <taxon>Sphingomonadaceae</taxon>
        <taxon>Novosphingobium</taxon>
    </lineage>
</organism>
<evidence type="ECO:0000256" key="1">
    <source>
        <dbReference type="ARBA" id="ARBA00001974"/>
    </source>
</evidence>
<feature type="domain" description="Acyl-CoA dehydrogenase/oxidase N-terminal" evidence="7">
    <location>
        <begin position="7"/>
        <end position="88"/>
    </location>
</feature>
<dbReference type="OrthoDB" id="7328575at2"/>
<keyword evidence="9" id="KW-1185">Reference proteome</keyword>
<keyword evidence="4" id="KW-0274">FAD</keyword>
<dbReference type="AlphaFoldDB" id="A0A5B8S5Y4"/>
<feature type="domain" description="Acyl-CoA dehydrogenase/oxidase C-terminal" evidence="6">
    <location>
        <begin position="229"/>
        <end position="368"/>
    </location>
</feature>
<dbReference type="SUPFAM" id="SSF47203">
    <property type="entry name" value="Acyl-CoA dehydrogenase C-terminal domain-like"/>
    <property type="match status" value="1"/>
</dbReference>
<protein>
    <submittedName>
        <fullName evidence="8">Acyl-CoA dehydrogenase</fullName>
    </submittedName>
</protein>
<dbReference type="GO" id="GO:0050660">
    <property type="term" value="F:flavin adenine dinucleotide binding"/>
    <property type="evidence" value="ECO:0007669"/>
    <property type="project" value="InterPro"/>
</dbReference>
<dbReference type="InterPro" id="IPR036250">
    <property type="entry name" value="AcylCo_DH-like_C"/>
</dbReference>
<dbReference type="EMBL" id="CP042345">
    <property type="protein sequence ID" value="QEA17006.1"/>
    <property type="molecule type" value="Genomic_DNA"/>
</dbReference>
<evidence type="ECO:0000259" key="6">
    <source>
        <dbReference type="Pfam" id="PF00441"/>
    </source>
</evidence>
<dbReference type="PANTHER" id="PTHR43884">
    <property type="entry name" value="ACYL-COA DEHYDROGENASE"/>
    <property type="match status" value="1"/>
</dbReference>
<dbReference type="InterPro" id="IPR009100">
    <property type="entry name" value="AcylCoA_DH/oxidase_NM_dom_sf"/>
</dbReference>
<dbReference type="SUPFAM" id="SSF56645">
    <property type="entry name" value="Acyl-CoA dehydrogenase NM domain-like"/>
    <property type="match status" value="1"/>
</dbReference>
<dbReference type="Pfam" id="PF02771">
    <property type="entry name" value="Acyl-CoA_dh_N"/>
    <property type="match status" value="1"/>
</dbReference>
<evidence type="ECO:0000259" key="7">
    <source>
        <dbReference type="Pfam" id="PF02771"/>
    </source>
</evidence>
<comment type="cofactor">
    <cofactor evidence="1">
        <name>FAD</name>
        <dbReference type="ChEBI" id="CHEBI:57692"/>
    </cofactor>
</comment>